<dbReference type="Pfam" id="PF01428">
    <property type="entry name" value="zf-AN1"/>
    <property type="match status" value="2"/>
</dbReference>
<keyword evidence="3" id="KW-0862">Zinc</keyword>
<keyword evidence="1" id="KW-0479">Metal-binding</keyword>
<feature type="domain" description="AN1-type" evidence="5">
    <location>
        <begin position="66"/>
        <end position="116"/>
    </location>
</feature>
<dbReference type="OrthoDB" id="431929at2759"/>
<dbReference type="Proteomes" id="UP000008312">
    <property type="component" value="Unassembled WGS sequence"/>
</dbReference>
<evidence type="ECO:0000313" key="7">
    <source>
        <dbReference type="Proteomes" id="UP000008312"/>
    </source>
</evidence>
<keyword evidence="7" id="KW-1185">Reference proteome</keyword>
<dbReference type="InterPro" id="IPR035896">
    <property type="entry name" value="AN1-like_Znf"/>
</dbReference>
<dbReference type="InParanoid" id="D8MAB3"/>
<evidence type="ECO:0000313" key="6">
    <source>
        <dbReference type="EMBL" id="CBK25002.2"/>
    </source>
</evidence>
<protein>
    <recommendedName>
        <fullName evidence="5">AN1-type domain-containing protein</fullName>
    </recommendedName>
</protein>
<sequence>MKCNFCGKYFCVNHIRYEDHKCPNASKGNKEVVLCKYCNQPIQLIQGVDVSILVNEHLRYNCFPEKKVVKRCPVPGCKEKLYAVNTIKCDKCGQEVCLKHRFSEDHDCHPVKAQKFSLFQKYFKLGRRASSSM</sequence>
<gene>
    <name evidence="6" type="ORF">GSBLH_T00006859001</name>
</gene>
<dbReference type="SUPFAM" id="SSF118310">
    <property type="entry name" value="AN1-like Zinc finger"/>
    <property type="match status" value="2"/>
</dbReference>
<evidence type="ECO:0000256" key="2">
    <source>
        <dbReference type="ARBA" id="ARBA00022771"/>
    </source>
</evidence>
<evidence type="ECO:0000259" key="5">
    <source>
        <dbReference type="PROSITE" id="PS51039"/>
    </source>
</evidence>
<name>D8MAB3_BLAHO</name>
<keyword evidence="2 4" id="KW-0863">Zinc-finger</keyword>
<dbReference type="PANTHER" id="PTHR14677">
    <property type="entry name" value="ARSENITE INDUCUBLE RNA ASSOCIATED PROTEIN AIP-1-RELATED"/>
    <property type="match status" value="1"/>
</dbReference>
<organism evidence="6">
    <name type="scientific">Blastocystis hominis</name>
    <dbReference type="NCBI Taxonomy" id="12968"/>
    <lineage>
        <taxon>Eukaryota</taxon>
        <taxon>Sar</taxon>
        <taxon>Stramenopiles</taxon>
        <taxon>Bigyra</taxon>
        <taxon>Opalozoa</taxon>
        <taxon>Opalinata</taxon>
        <taxon>Blastocystidae</taxon>
        <taxon>Blastocystis</taxon>
    </lineage>
</organism>
<proteinExistence type="predicted"/>
<evidence type="ECO:0000256" key="4">
    <source>
        <dbReference type="PROSITE-ProRule" id="PRU00449"/>
    </source>
</evidence>
<dbReference type="RefSeq" id="XP_012899050.1">
    <property type="nucleotide sequence ID" value="XM_013043596.1"/>
</dbReference>
<dbReference type="AlphaFoldDB" id="D8MAB3"/>
<dbReference type="GO" id="GO:0005737">
    <property type="term" value="C:cytoplasm"/>
    <property type="evidence" value="ECO:0007669"/>
    <property type="project" value="TreeGrafter"/>
</dbReference>
<dbReference type="PANTHER" id="PTHR14677:SF20">
    <property type="entry name" value="ZINC FINGER AN1-TYPE CONTAINING 2A-RELATED"/>
    <property type="match status" value="1"/>
</dbReference>
<dbReference type="Gene3D" id="4.10.1110.10">
    <property type="entry name" value="AN1-like Zinc finger"/>
    <property type="match status" value="2"/>
</dbReference>
<dbReference type="EMBL" id="FN668689">
    <property type="protein sequence ID" value="CBK25002.2"/>
    <property type="molecule type" value="Genomic_DNA"/>
</dbReference>
<dbReference type="GO" id="GO:0008270">
    <property type="term" value="F:zinc ion binding"/>
    <property type="evidence" value="ECO:0007669"/>
    <property type="project" value="UniProtKB-KW"/>
</dbReference>
<reference evidence="6" key="1">
    <citation type="submission" date="2010-02" db="EMBL/GenBank/DDBJ databases">
        <title>Sequencing and annotation of the Blastocystis hominis genome.</title>
        <authorList>
            <person name="Wincker P."/>
        </authorList>
    </citation>
    <scope>NUCLEOTIDE SEQUENCE</scope>
    <source>
        <strain evidence="6">Singapore isolate B</strain>
    </source>
</reference>
<dbReference type="FunCoup" id="D8MAB3">
    <property type="interactions" value="34"/>
</dbReference>
<dbReference type="GeneID" id="24922983"/>
<dbReference type="InterPro" id="IPR000058">
    <property type="entry name" value="Znf_AN1"/>
</dbReference>
<evidence type="ECO:0000256" key="3">
    <source>
        <dbReference type="ARBA" id="ARBA00022833"/>
    </source>
</evidence>
<dbReference type="OMA" id="DHNCRRI"/>
<accession>D8MAB3</accession>
<dbReference type="SMART" id="SM00154">
    <property type="entry name" value="ZnF_AN1"/>
    <property type="match status" value="2"/>
</dbReference>
<evidence type="ECO:0000256" key="1">
    <source>
        <dbReference type="ARBA" id="ARBA00022723"/>
    </source>
</evidence>
<dbReference type="PROSITE" id="PS51039">
    <property type="entry name" value="ZF_AN1"/>
    <property type="match status" value="1"/>
</dbReference>